<feature type="region of interest" description="Disordered" evidence="1">
    <location>
        <begin position="160"/>
        <end position="180"/>
    </location>
</feature>
<reference evidence="3" key="1">
    <citation type="submission" date="2024-07" db="EMBL/GenBank/DDBJ databases">
        <title>Two chromosome-level genome assemblies of Korean endemic species Abeliophyllum distichum and Forsythia ovata (Oleaceae).</title>
        <authorList>
            <person name="Jang H."/>
        </authorList>
    </citation>
    <scope>NUCLEOTIDE SEQUENCE [LARGE SCALE GENOMIC DNA]</scope>
</reference>
<dbReference type="EMBL" id="JBFOLK010000010">
    <property type="protein sequence ID" value="KAL2480678.1"/>
    <property type="molecule type" value="Genomic_DNA"/>
</dbReference>
<dbReference type="Proteomes" id="UP001604336">
    <property type="component" value="Unassembled WGS sequence"/>
</dbReference>
<gene>
    <name evidence="2" type="ORF">Adt_33644</name>
</gene>
<name>A0ABD1QWT3_9LAMI</name>
<keyword evidence="3" id="KW-1185">Reference proteome</keyword>
<evidence type="ECO:0000313" key="3">
    <source>
        <dbReference type="Proteomes" id="UP001604336"/>
    </source>
</evidence>
<evidence type="ECO:0000256" key="1">
    <source>
        <dbReference type="SAM" id="MobiDB-lite"/>
    </source>
</evidence>
<accession>A0ABD1QWT3</accession>
<comment type="caution">
    <text evidence="2">The sequence shown here is derived from an EMBL/GenBank/DDBJ whole genome shotgun (WGS) entry which is preliminary data.</text>
</comment>
<evidence type="ECO:0000313" key="2">
    <source>
        <dbReference type="EMBL" id="KAL2480678.1"/>
    </source>
</evidence>
<sequence>MDREIYPRPTMARLASKKSKPKGKAVDVVDNYVVYSVLPLQRTLSVNPSGEFVLDSPPQVTQRGAQAVKKYFTPKWKEFASHGDLEDVLEAGLAAVIRASAMQLKVLGEFRTRMQEHKKPVAEASKSDKEHKQALEGLQATKVAVEALEVANKEKRRLLDEAESHKQETQSLRENFEVAEKERKEAEAEVARLLGKKNEMEAKLGSVEAEFVANFYNTEAYTNFSD</sequence>
<dbReference type="AlphaFoldDB" id="A0ABD1QWT3"/>
<feature type="region of interest" description="Disordered" evidence="1">
    <location>
        <begin position="1"/>
        <end position="22"/>
    </location>
</feature>
<proteinExistence type="predicted"/>
<protein>
    <submittedName>
        <fullName evidence="2">Uncharacterized protein</fullName>
    </submittedName>
</protein>
<organism evidence="2 3">
    <name type="scientific">Abeliophyllum distichum</name>
    <dbReference type="NCBI Taxonomy" id="126358"/>
    <lineage>
        <taxon>Eukaryota</taxon>
        <taxon>Viridiplantae</taxon>
        <taxon>Streptophyta</taxon>
        <taxon>Embryophyta</taxon>
        <taxon>Tracheophyta</taxon>
        <taxon>Spermatophyta</taxon>
        <taxon>Magnoliopsida</taxon>
        <taxon>eudicotyledons</taxon>
        <taxon>Gunneridae</taxon>
        <taxon>Pentapetalae</taxon>
        <taxon>asterids</taxon>
        <taxon>lamiids</taxon>
        <taxon>Lamiales</taxon>
        <taxon>Oleaceae</taxon>
        <taxon>Forsythieae</taxon>
        <taxon>Abeliophyllum</taxon>
    </lineage>
</organism>